<dbReference type="AlphaFoldDB" id="A0A4Q5AMX7"/>
<gene>
    <name evidence="1" type="ORF">PG2017B_0069</name>
</gene>
<proteinExistence type="predicted"/>
<evidence type="ECO:0000313" key="2">
    <source>
        <dbReference type="Proteomes" id="UP000291920"/>
    </source>
</evidence>
<evidence type="ECO:0000313" key="1">
    <source>
        <dbReference type="EMBL" id="RYQ31525.1"/>
    </source>
</evidence>
<comment type="caution">
    <text evidence="1">The sequence shown here is derived from an EMBL/GenBank/DDBJ whole genome shotgun (WGS) entry which is preliminary data.</text>
</comment>
<accession>A0A4Q5AMX7</accession>
<reference evidence="1 2" key="1">
    <citation type="submission" date="2018-12" db="EMBL/GenBank/DDBJ databases">
        <title>Unveiling genomic diversity among members of the Bifidobacterium pseudolongum species, a widely distributed gut commensal of the animal kingdom.</title>
        <authorList>
            <person name="Lugli G.A."/>
            <person name="Duranti S."/>
            <person name="Albert K."/>
            <person name="Mancabelli L."/>
            <person name="Napoli S."/>
            <person name="Viappiani A."/>
            <person name="Anzalone R."/>
            <person name="Longhi G."/>
            <person name="Milani C."/>
            <person name="Turroni F."/>
            <person name="Alessandri G."/>
            <person name="Sela D.A."/>
            <person name="Van Sinderen D."/>
            <person name="Ventura M."/>
        </authorList>
    </citation>
    <scope>NUCLEOTIDE SEQUENCE [LARGE SCALE GENOMIC DNA]</scope>
    <source>
        <strain evidence="1 2">2017B</strain>
    </source>
</reference>
<protein>
    <submittedName>
        <fullName evidence="1">Transcriptional regulator</fullName>
    </submittedName>
</protein>
<sequence>MMFVCRWSFGPKALRPVLPAIWLTRRLCLINERFMTHTRTPVTIDDPANRIDFYATFLHSNRRVALPIQQHLAQHWPQAA</sequence>
<dbReference type="Proteomes" id="UP000291920">
    <property type="component" value="Unassembled WGS sequence"/>
</dbReference>
<name>A0A4Q5AMX7_9BIFI</name>
<dbReference type="EMBL" id="RYUT01000001">
    <property type="protein sequence ID" value="RYQ31525.1"/>
    <property type="molecule type" value="Genomic_DNA"/>
</dbReference>
<organism evidence="1 2">
    <name type="scientific">Bifidobacterium pseudolongum subsp. globosum</name>
    <dbReference type="NCBI Taxonomy" id="1690"/>
    <lineage>
        <taxon>Bacteria</taxon>
        <taxon>Bacillati</taxon>
        <taxon>Actinomycetota</taxon>
        <taxon>Actinomycetes</taxon>
        <taxon>Bifidobacteriales</taxon>
        <taxon>Bifidobacteriaceae</taxon>
        <taxon>Bifidobacterium</taxon>
    </lineage>
</organism>